<evidence type="ECO:0000313" key="1">
    <source>
        <dbReference type="EMBL" id="MBA9076698.1"/>
    </source>
</evidence>
<evidence type="ECO:0000313" key="2">
    <source>
        <dbReference type="Proteomes" id="UP000563094"/>
    </source>
</evidence>
<dbReference type="InterPro" id="IPR013078">
    <property type="entry name" value="His_Pase_superF_clade-1"/>
</dbReference>
<dbReference type="Pfam" id="PF00300">
    <property type="entry name" value="His_Phos_1"/>
    <property type="match status" value="1"/>
</dbReference>
<comment type="caution">
    <text evidence="1">The sequence shown here is derived from an EMBL/GenBank/DDBJ whole genome shotgun (WGS) entry which is preliminary data.</text>
</comment>
<dbReference type="Proteomes" id="UP000563094">
    <property type="component" value="Unassembled WGS sequence"/>
</dbReference>
<dbReference type="InterPro" id="IPR029033">
    <property type="entry name" value="His_PPase_superfam"/>
</dbReference>
<dbReference type="EMBL" id="JACJIQ010000004">
    <property type="protein sequence ID" value="MBA9076698.1"/>
    <property type="molecule type" value="Genomic_DNA"/>
</dbReference>
<dbReference type="Gene3D" id="3.40.50.1240">
    <property type="entry name" value="Phosphoglycerate mutase-like"/>
    <property type="match status" value="1"/>
</dbReference>
<protein>
    <submittedName>
        <fullName evidence="1">Broad specificity phosphatase PhoE</fullName>
    </submittedName>
</protein>
<dbReference type="PROSITE" id="PS50890">
    <property type="entry name" value="PUA"/>
    <property type="match status" value="1"/>
</dbReference>
<accession>A0A839GQK4</accession>
<reference evidence="1 2" key="1">
    <citation type="submission" date="2020-08" db="EMBL/GenBank/DDBJ databases">
        <title>Genomic Encyclopedia of Type Strains, Phase IV (KMG-IV): sequencing the most valuable type-strain genomes for metagenomic binning, comparative biology and taxonomic classification.</title>
        <authorList>
            <person name="Goeker M."/>
        </authorList>
    </citation>
    <scope>NUCLEOTIDE SEQUENCE [LARGE SCALE GENOMIC DNA]</scope>
    <source>
        <strain evidence="1 2">DSM 29854</strain>
    </source>
</reference>
<gene>
    <name evidence="1" type="ORF">FHS90_001404</name>
</gene>
<dbReference type="AlphaFoldDB" id="A0A839GQK4"/>
<organism evidence="1 2">
    <name type="scientific">Rufibacter quisquiliarum</name>
    <dbReference type="NCBI Taxonomy" id="1549639"/>
    <lineage>
        <taxon>Bacteria</taxon>
        <taxon>Pseudomonadati</taxon>
        <taxon>Bacteroidota</taxon>
        <taxon>Cytophagia</taxon>
        <taxon>Cytophagales</taxon>
        <taxon>Hymenobacteraceae</taxon>
        <taxon>Rufibacter</taxon>
    </lineage>
</organism>
<dbReference type="SUPFAM" id="SSF53254">
    <property type="entry name" value="Phosphoglycerate mutase-like"/>
    <property type="match status" value="1"/>
</dbReference>
<keyword evidence="2" id="KW-1185">Reference proteome</keyword>
<proteinExistence type="predicted"/>
<dbReference type="RefSeq" id="WP_182512458.1">
    <property type="nucleotide sequence ID" value="NZ_JACJIQ010000004.1"/>
</dbReference>
<name>A0A839GQK4_9BACT</name>
<sequence>MDSGRKQQIFLIRHARPLVDRRGWFSKTQAQQFLQDYQVAEVEEILSPQLPPVLPPVKKVYCSPLPRAMATAHMLFGPEAELVVDPVFREFESSIWGLPMGRFPLSWWQVPSRVLWFLGLHQKGMESFRKAKVRAALAAEQLAQEAGAKGVAVLVAHGFVNEFIKRALVKKQWEVLVNGGRGYVGVTQLGRE</sequence>